<protein>
    <submittedName>
        <fullName evidence="1">Uncharacterized protein</fullName>
    </submittedName>
</protein>
<dbReference type="Proteomes" id="UP001163321">
    <property type="component" value="Chromosome 2"/>
</dbReference>
<gene>
    <name evidence="1" type="ORF">PsorP6_016790</name>
</gene>
<organism evidence="1 2">
    <name type="scientific">Peronosclerospora sorghi</name>
    <dbReference type="NCBI Taxonomy" id="230839"/>
    <lineage>
        <taxon>Eukaryota</taxon>
        <taxon>Sar</taxon>
        <taxon>Stramenopiles</taxon>
        <taxon>Oomycota</taxon>
        <taxon>Peronosporomycetes</taxon>
        <taxon>Peronosporales</taxon>
        <taxon>Peronosporaceae</taxon>
        <taxon>Peronosclerospora</taxon>
    </lineage>
</organism>
<accession>A0ACC0WEM8</accession>
<keyword evidence="2" id="KW-1185">Reference proteome</keyword>
<reference evidence="1 2" key="1">
    <citation type="journal article" date="2022" name="bioRxiv">
        <title>The genome of the oomycete Peronosclerospora sorghi, a cosmopolitan pathogen of maize and sorghum, is inflated with dispersed pseudogenes.</title>
        <authorList>
            <person name="Fletcher K."/>
            <person name="Martin F."/>
            <person name="Isakeit T."/>
            <person name="Cavanaugh K."/>
            <person name="Magill C."/>
            <person name="Michelmore R."/>
        </authorList>
    </citation>
    <scope>NUCLEOTIDE SEQUENCE [LARGE SCALE GENOMIC DNA]</scope>
    <source>
        <strain evidence="1">P6</strain>
    </source>
</reference>
<comment type="caution">
    <text evidence="1">The sequence shown here is derived from an EMBL/GenBank/DDBJ whole genome shotgun (WGS) entry which is preliminary data.</text>
</comment>
<sequence length="160" mass="17969">MHIHFLLIKLPNFHAKFLKLWMDFGRKLLSPHPEEVVLEMLAPEIDENLYNPGSLATPDPATISFEVKEENHEDELDDDVASVCSTVSSQSTKHFFLVDVEKKLNEFSLLAAARDVPPIDKLFSGFRLDSHMYAHQCEPSSGTYRTLSQSRGTSTGSSTC</sequence>
<proteinExistence type="predicted"/>
<name>A0ACC0WEM8_9STRA</name>
<evidence type="ECO:0000313" key="2">
    <source>
        <dbReference type="Proteomes" id="UP001163321"/>
    </source>
</evidence>
<dbReference type="EMBL" id="CM047581">
    <property type="protein sequence ID" value="KAI9916519.1"/>
    <property type="molecule type" value="Genomic_DNA"/>
</dbReference>
<evidence type="ECO:0000313" key="1">
    <source>
        <dbReference type="EMBL" id="KAI9916519.1"/>
    </source>
</evidence>